<dbReference type="AlphaFoldDB" id="D3T352"/>
<evidence type="ECO:0000313" key="2">
    <source>
        <dbReference type="Proteomes" id="UP000001552"/>
    </source>
</evidence>
<keyword evidence="2" id="KW-1185">Reference proteome</keyword>
<gene>
    <name evidence="1" type="ordered locus">Thit_1396</name>
</gene>
<dbReference type="eggNOG" id="ENOG5032RCJ">
    <property type="taxonomic scope" value="Bacteria"/>
</dbReference>
<dbReference type="OrthoDB" id="9763644at2"/>
<dbReference type="EMBL" id="CP001936">
    <property type="protein sequence ID" value="ADD02654.1"/>
    <property type="molecule type" value="Genomic_DNA"/>
</dbReference>
<dbReference type="HOGENOM" id="CLU_1554567_0_0_9"/>
<organism evidence="1 2">
    <name type="scientific">Thermoanaerobacter italicus (strain DSM 9252 / Ab9)</name>
    <dbReference type="NCBI Taxonomy" id="580331"/>
    <lineage>
        <taxon>Bacteria</taxon>
        <taxon>Bacillati</taxon>
        <taxon>Bacillota</taxon>
        <taxon>Clostridia</taxon>
        <taxon>Thermoanaerobacterales</taxon>
        <taxon>Thermoanaerobacteraceae</taxon>
        <taxon>Thermoanaerobacter</taxon>
    </lineage>
</organism>
<dbReference type="RefSeq" id="WP_004405537.1">
    <property type="nucleotide sequence ID" value="NC_013921.1"/>
</dbReference>
<name>D3T352_THEIA</name>
<sequence length="172" mass="19690">MPAGYSTRCKVCNSLHRVEIEKWAKEDGLSPRAISAKLKEEFGEQISHKSIWQHLCEHFDVKAEARKQYKKSQQQMETSVKKALSDLQMLDFIAQDSYELHQAVRAWLDELIRQKGKIPKTLVDLYGVTASEVRQQLKQKSELLGDDPMSRLADGVATWAELVQAVMTDEDE</sequence>
<evidence type="ECO:0000313" key="1">
    <source>
        <dbReference type="EMBL" id="ADD02654.1"/>
    </source>
</evidence>
<proteinExistence type="predicted"/>
<dbReference type="Proteomes" id="UP000001552">
    <property type="component" value="Chromosome"/>
</dbReference>
<reference evidence="1" key="1">
    <citation type="submission" date="2010-02" db="EMBL/GenBank/DDBJ databases">
        <title>Complete sequence of Thermoanaerobacter italicus Ab9.</title>
        <authorList>
            <consortium name="US DOE Joint Genome Institute"/>
            <person name="Lucas S."/>
            <person name="Copeland A."/>
            <person name="Lapidus A."/>
            <person name="Cheng J.-F."/>
            <person name="Bruce D."/>
            <person name="Goodwin L."/>
            <person name="Pitluck S."/>
            <person name="Chertkov O."/>
            <person name="Detter J.C."/>
            <person name="Han C."/>
            <person name="Tapia R."/>
            <person name="Land M."/>
            <person name="Hauser L."/>
            <person name="Kyrpides N."/>
            <person name="Mikhailova N."/>
            <person name="Hemme C.L."/>
            <person name="Woyke T."/>
        </authorList>
    </citation>
    <scope>NUCLEOTIDE SEQUENCE [LARGE SCALE GENOMIC DNA]</scope>
    <source>
        <strain evidence="1">Ab9</strain>
    </source>
</reference>
<protein>
    <submittedName>
        <fullName evidence="1">Uncharacterized protein</fullName>
    </submittedName>
</protein>
<accession>D3T352</accession>
<dbReference type="KEGG" id="tit:Thit_1396"/>